<dbReference type="InterPro" id="IPR048301">
    <property type="entry name" value="NucS_C"/>
</dbReference>
<dbReference type="InterPro" id="IPR011856">
    <property type="entry name" value="tRNA_endonuc-like_dom_sf"/>
</dbReference>
<dbReference type="Pfam" id="PF01939">
    <property type="entry name" value="NucS_C"/>
    <property type="match status" value="1"/>
</dbReference>
<feature type="domain" description="HTH cro/C1-type" evidence="2">
    <location>
        <begin position="160"/>
        <end position="216"/>
    </location>
</feature>
<accession>A0ABW3UGI9</accession>
<evidence type="ECO:0000313" key="3">
    <source>
        <dbReference type="EMBL" id="MFD1219547.1"/>
    </source>
</evidence>
<dbReference type="PANTHER" id="PTHR46558:SF11">
    <property type="entry name" value="HTH-TYPE TRANSCRIPTIONAL REGULATOR XRE"/>
    <property type="match status" value="1"/>
</dbReference>
<protein>
    <submittedName>
        <fullName evidence="3">Endonuclease NucS domain-containing protein</fullName>
    </submittedName>
</protein>
<dbReference type="Gene3D" id="3.40.1350.10">
    <property type="match status" value="1"/>
</dbReference>
<evidence type="ECO:0000313" key="4">
    <source>
        <dbReference type="Proteomes" id="UP001597180"/>
    </source>
</evidence>
<keyword evidence="3" id="KW-0378">Hydrolase</keyword>
<dbReference type="SMART" id="SM00530">
    <property type="entry name" value="HTH_XRE"/>
    <property type="match status" value="1"/>
</dbReference>
<keyword evidence="1" id="KW-0238">DNA-binding</keyword>
<name>A0ABW3UGI9_9BACL</name>
<keyword evidence="4" id="KW-1185">Reference proteome</keyword>
<dbReference type="RefSeq" id="WP_345595054.1">
    <property type="nucleotide sequence ID" value="NZ_BAABJG010000055.1"/>
</dbReference>
<gene>
    <name evidence="3" type="ORF">ACFQ4B_05420</name>
</gene>
<dbReference type="InterPro" id="IPR001387">
    <property type="entry name" value="Cro/C1-type_HTH"/>
</dbReference>
<comment type="caution">
    <text evidence="3">The sequence shown here is derived from an EMBL/GenBank/DDBJ whole genome shotgun (WGS) entry which is preliminary data.</text>
</comment>
<dbReference type="Proteomes" id="UP001597180">
    <property type="component" value="Unassembled WGS sequence"/>
</dbReference>
<dbReference type="PANTHER" id="PTHR46558">
    <property type="entry name" value="TRACRIPTIONAL REGULATORY PROTEIN-RELATED-RELATED"/>
    <property type="match status" value="1"/>
</dbReference>
<sequence length="219" mass="25646">MIIIFQYELDLEKYLCDNINLVEENMLFVSNQVRIQSRRLDILSLDNNQYLCGIELKNKKPNQGTIKQCEYYINNCLPLKRLLLIAPDYSDKIANQLKLLNKVELKIYYYENNKIIIKDFVSNPTKKIKVKVAKEKIKDNLQLNHFSNSSDSLKNFAKRLRCLRESKGINQNELSHVLGIPRPSIANYESEKNNRLPRNDRLIAIAKYFDVSISYLLEG</sequence>
<organism evidence="3 4">
    <name type="scientific">Paenibacillus vulneris</name>
    <dbReference type="NCBI Taxonomy" id="1133364"/>
    <lineage>
        <taxon>Bacteria</taxon>
        <taxon>Bacillati</taxon>
        <taxon>Bacillota</taxon>
        <taxon>Bacilli</taxon>
        <taxon>Bacillales</taxon>
        <taxon>Paenibacillaceae</taxon>
        <taxon>Paenibacillus</taxon>
    </lineage>
</organism>
<dbReference type="EMBL" id="JBHTLU010000012">
    <property type="protein sequence ID" value="MFD1219547.1"/>
    <property type="molecule type" value="Genomic_DNA"/>
</dbReference>
<dbReference type="Gene3D" id="1.10.260.40">
    <property type="entry name" value="lambda repressor-like DNA-binding domains"/>
    <property type="match status" value="1"/>
</dbReference>
<reference evidence="4" key="1">
    <citation type="journal article" date="2019" name="Int. J. Syst. Evol. Microbiol.">
        <title>The Global Catalogue of Microorganisms (GCM) 10K type strain sequencing project: providing services to taxonomists for standard genome sequencing and annotation.</title>
        <authorList>
            <consortium name="The Broad Institute Genomics Platform"/>
            <consortium name="The Broad Institute Genome Sequencing Center for Infectious Disease"/>
            <person name="Wu L."/>
            <person name="Ma J."/>
        </authorList>
    </citation>
    <scope>NUCLEOTIDE SEQUENCE [LARGE SCALE GENOMIC DNA]</scope>
    <source>
        <strain evidence="4">CCUG 53270</strain>
    </source>
</reference>
<dbReference type="SUPFAM" id="SSF47413">
    <property type="entry name" value="lambda repressor-like DNA-binding domains"/>
    <property type="match status" value="1"/>
</dbReference>
<dbReference type="Pfam" id="PF12844">
    <property type="entry name" value="HTH_19"/>
    <property type="match status" value="1"/>
</dbReference>
<dbReference type="CDD" id="cd00093">
    <property type="entry name" value="HTH_XRE"/>
    <property type="match status" value="1"/>
</dbReference>
<evidence type="ECO:0000256" key="1">
    <source>
        <dbReference type="ARBA" id="ARBA00023125"/>
    </source>
</evidence>
<keyword evidence="3" id="KW-0255">Endonuclease</keyword>
<evidence type="ECO:0000259" key="2">
    <source>
        <dbReference type="PROSITE" id="PS50943"/>
    </source>
</evidence>
<dbReference type="InterPro" id="IPR010982">
    <property type="entry name" value="Lambda_DNA-bd_dom_sf"/>
</dbReference>
<dbReference type="GO" id="GO:0004519">
    <property type="term" value="F:endonuclease activity"/>
    <property type="evidence" value="ECO:0007669"/>
    <property type="project" value="UniProtKB-KW"/>
</dbReference>
<proteinExistence type="predicted"/>
<dbReference type="PROSITE" id="PS50943">
    <property type="entry name" value="HTH_CROC1"/>
    <property type="match status" value="1"/>
</dbReference>
<keyword evidence="3" id="KW-0540">Nuclease</keyword>